<reference evidence="4" key="1">
    <citation type="journal article" date="2023" name="Comput. Struct. Biotechnol. J.">
        <title>Discovery of a novel marine Bacteroidetes with a rich repertoire of carbohydrate-active enzymes.</title>
        <authorList>
            <person name="Chen B."/>
            <person name="Liu G."/>
            <person name="Chen Q."/>
            <person name="Wang H."/>
            <person name="Liu L."/>
            <person name="Tang K."/>
        </authorList>
    </citation>
    <scope>NUCLEOTIDE SEQUENCE</scope>
    <source>
        <strain evidence="4">TK19036</strain>
    </source>
</reference>
<dbReference type="Pfam" id="PF00440">
    <property type="entry name" value="TetR_N"/>
    <property type="match status" value="1"/>
</dbReference>
<dbReference type="SUPFAM" id="SSF46689">
    <property type="entry name" value="Homeodomain-like"/>
    <property type="match status" value="1"/>
</dbReference>
<evidence type="ECO:0000313" key="4">
    <source>
        <dbReference type="EMBL" id="WKN35609.1"/>
    </source>
</evidence>
<organism evidence="4">
    <name type="scientific">Roseihalotalea indica</name>
    <dbReference type="NCBI Taxonomy" id="2867963"/>
    <lineage>
        <taxon>Bacteria</taxon>
        <taxon>Pseudomonadati</taxon>
        <taxon>Bacteroidota</taxon>
        <taxon>Cytophagia</taxon>
        <taxon>Cytophagales</taxon>
        <taxon>Catalimonadaceae</taxon>
        <taxon>Roseihalotalea</taxon>
    </lineage>
</organism>
<evidence type="ECO:0000259" key="3">
    <source>
        <dbReference type="PROSITE" id="PS50977"/>
    </source>
</evidence>
<evidence type="ECO:0000256" key="1">
    <source>
        <dbReference type="ARBA" id="ARBA00023125"/>
    </source>
</evidence>
<dbReference type="InterPro" id="IPR009057">
    <property type="entry name" value="Homeodomain-like_sf"/>
</dbReference>
<evidence type="ECO:0000256" key="2">
    <source>
        <dbReference type="PROSITE-ProRule" id="PRU00335"/>
    </source>
</evidence>
<dbReference type="Gene3D" id="1.10.357.10">
    <property type="entry name" value="Tetracycline Repressor, domain 2"/>
    <property type="match status" value="1"/>
</dbReference>
<feature type="domain" description="HTH tetR-type" evidence="3">
    <location>
        <begin position="20"/>
        <end position="80"/>
    </location>
</feature>
<dbReference type="AlphaFoldDB" id="A0AA49GQW8"/>
<dbReference type="EMBL" id="CP120682">
    <property type="protein sequence ID" value="WKN35609.1"/>
    <property type="molecule type" value="Genomic_DNA"/>
</dbReference>
<proteinExistence type="predicted"/>
<gene>
    <name evidence="4" type="ORF">K4G66_24880</name>
</gene>
<dbReference type="InterPro" id="IPR001647">
    <property type="entry name" value="HTH_TetR"/>
</dbReference>
<dbReference type="PROSITE" id="PS50977">
    <property type="entry name" value="HTH_TETR_2"/>
    <property type="match status" value="1"/>
</dbReference>
<keyword evidence="1 2" id="KW-0238">DNA-binding</keyword>
<dbReference type="GO" id="GO:0003677">
    <property type="term" value="F:DNA binding"/>
    <property type="evidence" value="ECO:0007669"/>
    <property type="project" value="UniProtKB-UniRule"/>
</dbReference>
<feature type="DNA-binding region" description="H-T-H motif" evidence="2">
    <location>
        <begin position="43"/>
        <end position="62"/>
    </location>
</feature>
<protein>
    <submittedName>
        <fullName evidence="4">TetR/AcrR family transcriptional regulator</fullName>
    </submittedName>
</protein>
<accession>A0AA49GQW8</accession>
<sequence length="224" mass="26327">MNAIKFVLNENLYLRNPQESVLGQKIVQESIEMISRLGFEQFTFKKLARQIKSTEASIYRYFENKHKLLVYLISWYWRWLEYKIDYSIQNINSPEKKLEIAIHILASPKERDATFPEINEEALFKIVVAESDKTYLTKKVDIDNKEGLFKGYKSLCNIIAGFVKEVNPKFEFAHSLVSTMLQASHQQLFFAQHLPALTELSCEKEDMHEDNARFLRTMIFKTIS</sequence>
<name>A0AA49GQW8_9BACT</name>
<reference evidence="4" key="2">
    <citation type="journal article" date="2024" name="Antonie Van Leeuwenhoek">
        <title>Roseihalotalea indica gen. nov., sp. nov., a halophilic Bacteroidetes from mesopelagic Southwest Indian Ocean with higher carbohydrate metabolic potential.</title>
        <authorList>
            <person name="Chen B."/>
            <person name="Zhang M."/>
            <person name="Lin D."/>
            <person name="Ye J."/>
            <person name="Tang K."/>
        </authorList>
    </citation>
    <scope>NUCLEOTIDE SEQUENCE</scope>
    <source>
        <strain evidence="4">TK19036</strain>
    </source>
</reference>